<comment type="caution">
    <text evidence="1">The sequence shown here is derived from an EMBL/GenBank/DDBJ whole genome shotgun (WGS) entry which is preliminary data.</text>
</comment>
<feature type="non-terminal residue" evidence="1">
    <location>
        <position position="1"/>
    </location>
</feature>
<evidence type="ECO:0000313" key="2">
    <source>
        <dbReference type="Proteomes" id="UP000281915"/>
    </source>
</evidence>
<dbReference type="Proteomes" id="UP000281915">
    <property type="component" value="Unassembled WGS sequence"/>
</dbReference>
<protein>
    <submittedName>
        <fullName evidence="1">Uncharacterized protein</fullName>
    </submittedName>
</protein>
<reference evidence="1 2" key="1">
    <citation type="submission" date="2018-10" db="EMBL/GenBank/DDBJ databases">
        <title>Phylogenomics of Brevibacillus.</title>
        <authorList>
            <person name="Dunlap C."/>
        </authorList>
    </citation>
    <scope>NUCLEOTIDE SEQUENCE [LARGE SCALE GENOMIC DNA]</scope>
    <source>
        <strain evidence="1 2">JCM 15085</strain>
    </source>
</reference>
<proteinExistence type="predicted"/>
<name>A0A3M8BVD7_9BACL</name>
<organism evidence="1 2">
    <name type="scientific">Brevibacillus panacihumi</name>
    <dbReference type="NCBI Taxonomy" id="497735"/>
    <lineage>
        <taxon>Bacteria</taxon>
        <taxon>Bacillati</taxon>
        <taxon>Bacillota</taxon>
        <taxon>Bacilli</taxon>
        <taxon>Bacillales</taxon>
        <taxon>Paenibacillaceae</taxon>
        <taxon>Brevibacillus</taxon>
    </lineage>
</organism>
<gene>
    <name evidence="1" type="ORF">EDM58_25350</name>
</gene>
<dbReference type="AlphaFoldDB" id="A0A3M8BVD7"/>
<accession>A0A3M8BVD7</accession>
<evidence type="ECO:0000313" key="1">
    <source>
        <dbReference type="EMBL" id="RNB67309.1"/>
    </source>
</evidence>
<dbReference type="RefSeq" id="WP_122915810.1">
    <property type="nucleotide sequence ID" value="NZ_RHHT01000092.1"/>
</dbReference>
<dbReference type="EMBL" id="RHHT01000092">
    <property type="protein sequence ID" value="RNB67309.1"/>
    <property type="molecule type" value="Genomic_DNA"/>
</dbReference>
<sequence>FLTCQKQEVDIIYKEDFWELIDRYNIYKHIENVEFGNLLKESNFHYSVILKYKRTVDNFDEVLRDHMLQDSKGAEILLHKYIYNSEKGDITFLPNSLTDNDKDIIVLNYIESERPNINHLEMIVNFPSNNELKIGDRLKLKARRRYKEEIDKIFDGKNGIETGVTIKYPADQEEAVIYSRNGLISECSVSRSWIEDNLDFNTLWNNFIYIFEFFDLQMRLNLVNLSNEIGTFERILITRSQHFYNISSAFRHKDMMATIQMQSYVQVLNSYHVRIEDMIEWFFMEYLSKEFGISNFIVKMPTDASSEFEKCRAILPEIDRILKQYNLYLEDGMIDQELLQVSSSHTFFKDCNSCIEKKYVYPVQGIFDIASNLLFSDQSTIFYLPRLGEKYDNFYQLLSNERVKLNDFQEYQINRIEWLINNQLVEEDKNGYLRFTNPVRINLIADMYYNEVISYWNCTPKLRDEIDILINENVFFTVNKLFTKNEQDYFDYHLNKSKFSNSLDLRNSYLHGTQTNDDELHRLNYSIFLKLIVIIIVKINDEACIRSINR</sequence>